<reference evidence="9" key="2">
    <citation type="submission" date="2025-08" db="UniProtKB">
        <authorList>
            <consortium name="RefSeq"/>
        </authorList>
    </citation>
    <scope>IDENTIFICATION</scope>
    <source>
        <tissue evidence="9">Leaf</tissue>
    </source>
</reference>
<dbReference type="GeneID" id="106766631"/>
<protein>
    <recommendedName>
        <fullName evidence="2">RING-type E3 ubiquitin transferase</fullName>
        <ecNumber evidence="2">2.3.2.27</ecNumber>
    </recommendedName>
</protein>
<dbReference type="RefSeq" id="XP_014506833.1">
    <property type="nucleotide sequence ID" value="XM_014651347.2"/>
</dbReference>
<evidence type="ECO:0000259" key="7">
    <source>
        <dbReference type="PROSITE" id="PS50089"/>
    </source>
</evidence>
<evidence type="ECO:0000256" key="6">
    <source>
        <dbReference type="PROSITE-ProRule" id="PRU00175"/>
    </source>
</evidence>
<comment type="catalytic activity">
    <reaction evidence="1">
        <text>S-ubiquitinyl-[E2 ubiquitin-conjugating enzyme]-L-cysteine + [acceptor protein]-L-lysine = [E2 ubiquitin-conjugating enzyme]-L-cysteine + N(6)-ubiquitinyl-[acceptor protein]-L-lysine.</text>
        <dbReference type="EC" id="2.3.2.27"/>
    </reaction>
</comment>
<keyword evidence="4 6" id="KW-0863">Zinc-finger</keyword>
<evidence type="ECO:0000256" key="4">
    <source>
        <dbReference type="ARBA" id="ARBA00022771"/>
    </source>
</evidence>
<dbReference type="EC" id="2.3.2.27" evidence="2"/>
<evidence type="ECO:0000256" key="2">
    <source>
        <dbReference type="ARBA" id="ARBA00012483"/>
    </source>
</evidence>
<dbReference type="SUPFAM" id="SSF57850">
    <property type="entry name" value="RING/U-box"/>
    <property type="match status" value="1"/>
</dbReference>
<organism evidence="8 9">
    <name type="scientific">Vigna radiata var. radiata</name>
    <name type="common">Mung bean</name>
    <name type="synonym">Phaseolus aureus</name>
    <dbReference type="NCBI Taxonomy" id="3916"/>
    <lineage>
        <taxon>Eukaryota</taxon>
        <taxon>Viridiplantae</taxon>
        <taxon>Streptophyta</taxon>
        <taxon>Embryophyta</taxon>
        <taxon>Tracheophyta</taxon>
        <taxon>Spermatophyta</taxon>
        <taxon>Magnoliopsida</taxon>
        <taxon>eudicotyledons</taxon>
        <taxon>Gunneridae</taxon>
        <taxon>Pentapetalae</taxon>
        <taxon>rosids</taxon>
        <taxon>fabids</taxon>
        <taxon>Fabales</taxon>
        <taxon>Fabaceae</taxon>
        <taxon>Papilionoideae</taxon>
        <taxon>50 kb inversion clade</taxon>
        <taxon>NPAAA clade</taxon>
        <taxon>indigoferoid/millettioid clade</taxon>
        <taxon>Phaseoleae</taxon>
        <taxon>Vigna</taxon>
    </lineage>
</organism>
<feature type="domain" description="RING-type" evidence="7">
    <location>
        <begin position="76"/>
        <end position="120"/>
    </location>
</feature>
<gene>
    <name evidence="9" type="primary">LOC106766631</name>
</gene>
<evidence type="ECO:0000256" key="3">
    <source>
        <dbReference type="ARBA" id="ARBA00022723"/>
    </source>
</evidence>
<keyword evidence="8" id="KW-1185">Reference proteome</keyword>
<evidence type="ECO:0000256" key="1">
    <source>
        <dbReference type="ARBA" id="ARBA00000900"/>
    </source>
</evidence>
<accession>A0A1S3ULA0</accession>
<proteinExistence type="predicted"/>
<evidence type="ECO:0000256" key="5">
    <source>
        <dbReference type="ARBA" id="ARBA00022833"/>
    </source>
</evidence>
<dbReference type="PANTHER" id="PTHR15710">
    <property type="entry name" value="E3 UBIQUITIN-PROTEIN LIGASE PRAJA"/>
    <property type="match status" value="1"/>
</dbReference>
<name>A0A1S3ULA0_VIGRR</name>
<dbReference type="Gene3D" id="3.30.40.10">
    <property type="entry name" value="Zinc/RING finger domain, C3HC4 (zinc finger)"/>
    <property type="match status" value="1"/>
</dbReference>
<dbReference type="GO" id="GO:0008270">
    <property type="term" value="F:zinc ion binding"/>
    <property type="evidence" value="ECO:0007669"/>
    <property type="project" value="UniProtKB-KW"/>
</dbReference>
<dbReference type="PANTHER" id="PTHR15710:SF74">
    <property type="entry name" value="RING-TYPE E3 UBIQUITIN TRANSFERASE-RELATED"/>
    <property type="match status" value="1"/>
</dbReference>
<dbReference type="InterPro" id="IPR001841">
    <property type="entry name" value="Znf_RING"/>
</dbReference>
<dbReference type="Pfam" id="PF13639">
    <property type="entry name" value="zf-RING_2"/>
    <property type="match status" value="1"/>
</dbReference>
<dbReference type="PROSITE" id="PS50089">
    <property type="entry name" value="ZF_RING_2"/>
    <property type="match status" value="1"/>
</dbReference>
<dbReference type="SMART" id="SM00184">
    <property type="entry name" value="RING"/>
    <property type="match status" value="1"/>
</dbReference>
<dbReference type="Proteomes" id="UP000087766">
    <property type="component" value="Chromosome 7"/>
</dbReference>
<dbReference type="AlphaFoldDB" id="A0A1S3ULA0"/>
<dbReference type="KEGG" id="vra:106766631"/>
<dbReference type="OrthoDB" id="21204at2759"/>
<evidence type="ECO:0000313" key="9">
    <source>
        <dbReference type="RefSeq" id="XP_014506833.1"/>
    </source>
</evidence>
<dbReference type="InterPro" id="IPR013083">
    <property type="entry name" value="Znf_RING/FYVE/PHD"/>
</dbReference>
<keyword evidence="5" id="KW-0862">Zinc</keyword>
<evidence type="ECO:0000313" key="8">
    <source>
        <dbReference type="Proteomes" id="UP000087766"/>
    </source>
</evidence>
<keyword evidence="3" id="KW-0479">Metal-binding</keyword>
<reference evidence="8" key="1">
    <citation type="journal article" date="2014" name="Nat. Commun.">
        <title>Genome sequence of mungbean and insights into evolution within Vigna species.</title>
        <authorList>
            <person name="Kang Y.J."/>
            <person name="Kim S.K."/>
            <person name="Kim M.Y."/>
            <person name="Lestari P."/>
            <person name="Kim K.H."/>
            <person name="Ha B.K."/>
            <person name="Jun T.H."/>
            <person name="Hwang W.J."/>
            <person name="Lee T."/>
            <person name="Lee J."/>
            <person name="Shim S."/>
            <person name="Yoon M.Y."/>
            <person name="Jang Y.E."/>
            <person name="Han K.S."/>
            <person name="Taeprayoon P."/>
            <person name="Yoon N."/>
            <person name="Somta P."/>
            <person name="Tanya P."/>
            <person name="Kim K.S."/>
            <person name="Gwag J.G."/>
            <person name="Moon J.K."/>
            <person name="Lee Y.H."/>
            <person name="Park B.S."/>
            <person name="Bombarely A."/>
            <person name="Doyle J.J."/>
            <person name="Jackson S.A."/>
            <person name="Schafleitner R."/>
            <person name="Srinives P."/>
            <person name="Varshney R.K."/>
            <person name="Lee S.H."/>
        </authorList>
    </citation>
    <scope>NUCLEOTIDE SEQUENCE [LARGE SCALE GENOMIC DNA]</scope>
    <source>
        <strain evidence="8">cv. VC1973A</strain>
    </source>
</reference>
<sequence length="125" mass="14043">MDDNNAIDRISENIDDITVMMVSPVTMVNNFIDLGGFDLDEALAVVEGESGCVLATCKSYVSKLPTVNEVRRDEVCSVCMEGFSRHNREGENKRIPCGHVYHSSCITIWLEHCNSCPLCRRRVLF</sequence>
<dbReference type="GO" id="GO:0061630">
    <property type="term" value="F:ubiquitin protein ligase activity"/>
    <property type="evidence" value="ECO:0007669"/>
    <property type="project" value="UniProtKB-EC"/>
</dbReference>